<dbReference type="AlphaFoldDB" id="A0A9D3WZU8"/>
<evidence type="ECO:0000313" key="1">
    <source>
        <dbReference type="EMBL" id="KAH1170363.1"/>
    </source>
</evidence>
<feature type="non-terminal residue" evidence="1">
    <location>
        <position position="1"/>
    </location>
</feature>
<proteinExistence type="predicted"/>
<keyword evidence="2" id="KW-1185">Reference proteome</keyword>
<protein>
    <submittedName>
        <fullName evidence="1">Uncharacterized protein</fullName>
    </submittedName>
</protein>
<evidence type="ECO:0000313" key="2">
    <source>
        <dbReference type="Proteomes" id="UP000827986"/>
    </source>
</evidence>
<organism evidence="1 2">
    <name type="scientific">Mauremys mutica</name>
    <name type="common">yellowpond turtle</name>
    <dbReference type="NCBI Taxonomy" id="74926"/>
    <lineage>
        <taxon>Eukaryota</taxon>
        <taxon>Metazoa</taxon>
        <taxon>Chordata</taxon>
        <taxon>Craniata</taxon>
        <taxon>Vertebrata</taxon>
        <taxon>Euteleostomi</taxon>
        <taxon>Archelosauria</taxon>
        <taxon>Testudinata</taxon>
        <taxon>Testudines</taxon>
        <taxon>Cryptodira</taxon>
        <taxon>Durocryptodira</taxon>
        <taxon>Testudinoidea</taxon>
        <taxon>Geoemydidae</taxon>
        <taxon>Geoemydinae</taxon>
        <taxon>Mauremys</taxon>
    </lineage>
</organism>
<dbReference type="EMBL" id="JAHDVG010000484">
    <property type="protein sequence ID" value="KAH1170363.1"/>
    <property type="molecule type" value="Genomic_DNA"/>
</dbReference>
<sequence>ESHSCSFVIEISGSRTGPGAVGIIKAAFPNSYCMMVSDIPQFFNREPLFRPHRQEMVTVL</sequence>
<reference evidence="1" key="1">
    <citation type="submission" date="2021-09" db="EMBL/GenBank/DDBJ databases">
        <title>The genome of Mauremys mutica provides insights into the evolution of semi-aquatic lifestyle.</title>
        <authorList>
            <person name="Gong S."/>
            <person name="Gao Y."/>
        </authorList>
    </citation>
    <scope>NUCLEOTIDE SEQUENCE</scope>
    <source>
        <strain evidence="1">MM-2020</strain>
        <tissue evidence="1">Muscle</tissue>
    </source>
</reference>
<gene>
    <name evidence="1" type="ORF">KIL84_001348</name>
</gene>
<feature type="non-terminal residue" evidence="1">
    <location>
        <position position="60"/>
    </location>
</feature>
<name>A0A9D3WZU8_9SAUR</name>
<comment type="caution">
    <text evidence="1">The sequence shown here is derived from an EMBL/GenBank/DDBJ whole genome shotgun (WGS) entry which is preliminary data.</text>
</comment>
<dbReference type="Proteomes" id="UP000827986">
    <property type="component" value="Unassembled WGS sequence"/>
</dbReference>
<accession>A0A9D3WZU8</accession>